<evidence type="ECO:0000256" key="4">
    <source>
        <dbReference type="ARBA" id="ARBA00022833"/>
    </source>
</evidence>
<feature type="region of interest" description="Disordered" evidence="6">
    <location>
        <begin position="1234"/>
        <end position="1261"/>
    </location>
</feature>
<dbReference type="Gene3D" id="3.40.50.300">
    <property type="entry name" value="P-loop containing nucleotide triphosphate hydrolases"/>
    <property type="match status" value="1"/>
</dbReference>
<dbReference type="PANTHER" id="PTHR45865:SF1">
    <property type="entry name" value="E3 UBIQUITIN-PROTEIN LIGASE SHPRH"/>
    <property type="match status" value="1"/>
</dbReference>
<sequence length="1552" mass="169826">MEDLAPERCMVTRCGHLFCKDCIESWVKERSSCPTCVQPIRSAQPAAEVLACEREGGANVGRVSKFGSKLQAVCEQLDRIWKDEPGAKTIIFVQFEVLLKKLEGALKDSGLPCLTLRGGIFERRRIIRQFQSGGDQNKVLLLSLEKSPSGMNLVCCHHLLLVHPMQAESREAAIGFERQAIGRVQRQGQQHPVQVYRFFVRETMEEKLVREHHQDIGEASSGSSASASAASAAPDGQTEQFATWIHHGNVTAIAVVAAIVAQMQLMAAQLAELQVAAGAANARAEAAEGERTPVIQLAASQVGRRDGDSIIDGRGVGQPFKFTGKRGAKGKPEQDFAEWSLKMVTFLKAKFTGDVEKVLKWASRQKKVVVDVPVAGDTGTVGYDGVFGEVADDGDRVENLDQIVRNLFAYLISFTTGDANKIVRNSGSDQGLEAWRRLNNEHDPTSSMRRVSILGQVQDLPRCEKDSLMAAMFKLLPKHLQKQLLFRTDEYTTFEDFYVKLTSYASTKHYLRMQDRPVQVGRSSNKDPDAVDVDALQRPGGGKGNPNMKWLNCGKPGHKAAECRSQPATGSGGGGAGAGKGGGKGKGFKGKKGKSKDKGKKGINGMESWGDESSWADDSWADDSWSSPVWAATEVPASQPGTGGIPLGACSVDATNSPYIVDFHGQEWIRFNYNSEAATAAIPFQLAGEVPLKVQNYFKVASGQTISDYGRTRMWSEDEKGNARSVAGSLAEVHKPLGSAAGFSKGYDTCLWEDGGALLPRDGPVAWGLRQECFRLVALLGDQRPPTPSRRQLLQLLLEEAGLAAAQSIRGSRGFEFGVRKLPEGCEPVRPDGGAVAQRPRVSVHGGAAVAWRPAEEVAEVEEEEFEESEEMKRMTEVVTFSARVLADHALENHSVYRNFCERCVDCRGLGQQRRRQKEKSRDEEREGPRISSDDFFMSTEEESTPILALKFSRSKRVAATALPQKGVTPLGVKFFARFIAETGVKRFLNCSDNGPVRPQPGEAIARYPRGADGKTPWEREKGTGWKKPGLQFGEQIFIKEAVEREGRPKRDWNSRMAPVRCVGNHSRTGAVLGLCERGLKSGVSFNKRPEDKRWTLEGWDVIKGLLRDIDPGEVRAPRAFQGVGNPAPRVLPELPVQPELAKSTLRGRTRIFQEVKKTQEGRIQRFRDKMSMVWERHGAEMEDTEALGEGSVAPKRKKPEPATGGEASSRPGAGAQGASSSSRLAAVSLLAAAKRSEHPDDPEETVADSLPKKSRWEKERHGVWKLKRTPENPSEELQAGSAAAAAMPEVETQVVLPPDVMMGARDAEDARAQCLRRPVIDLVELGFGEADVLLSRGKAELMELVKVQVENCFRNQGVDISEQETDNVAALQLELELATVDVMEIVRGGLGKTATSLGLRPGACLRKEQPYPVMGRGGQRLQAGAKLNRQQCDGNRYFLHEHHEVGDSRDDAEARSLQQLPGVSVVPTRWITNSQKLAEFLAQWSAVRSLAPVSLRLILVGLWLQMKKDSILSSVDLIAGGPVPSASVFDAFDEDSLQKALVEKARGEEIG</sequence>
<dbReference type="InterPro" id="IPR052583">
    <property type="entry name" value="ATP-helicase/E3_Ub-Ligase"/>
</dbReference>
<keyword evidence="4" id="KW-0862">Zinc</keyword>
<keyword evidence="3" id="KW-0378">Hydrolase</keyword>
<name>A0A813GHZ5_POLGL</name>
<evidence type="ECO:0000256" key="2">
    <source>
        <dbReference type="ARBA" id="ARBA00022771"/>
    </source>
</evidence>
<dbReference type="PANTHER" id="PTHR45865">
    <property type="entry name" value="E3 UBIQUITIN-PROTEIN LIGASE SHPRH FAMILY MEMBER"/>
    <property type="match status" value="1"/>
</dbReference>
<feature type="compositionally biased region" description="Low complexity" evidence="6">
    <location>
        <begin position="611"/>
        <end position="622"/>
    </location>
</feature>
<dbReference type="GO" id="GO:0016787">
    <property type="term" value="F:hydrolase activity"/>
    <property type="evidence" value="ECO:0007669"/>
    <property type="project" value="UniProtKB-KW"/>
</dbReference>
<comment type="caution">
    <text evidence="8">The sequence shown here is derived from an EMBL/GenBank/DDBJ whole genome shotgun (WGS) entry which is preliminary data.</text>
</comment>
<dbReference type="PROSITE" id="PS50089">
    <property type="entry name" value="ZF_RING_2"/>
    <property type="match status" value="1"/>
</dbReference>
<dbReference type="Proteomes" id="UP000654075">
    <property type="component" value="Unassembled WGS sequence"/>
</dbReference>
<accession>A0A813GHZ5</accession>
<feature type="compositionally biased region" description="Low complexity" evidence="6">
    <location>
        <begin position="219"/>
        <end position="233"/>
    </location>
</feature>
<dbReference type="InterPro" id="IPR001841">
    <property type="entry name" value="Znf_RING"/>
</dbReference>
<reference evidence="8" key="1">
    <citation type="submission" date="2021-02" db="EMBL/GenBank/DDBJ databases">
        <authorList>
            <person name="Dougan E. K."/>
            <person name="Rhodes N."/>
            <person name="Thang M."/>
            <person name="Chan C."/>
        </authorList>
    </citation>
    <scope>NUCLEOTIDE SEQUENCE</scope>
</reference>
<dbReference type="PROSITE" id="PS00518">
    <property type="entry name" value="ZF_RING_1"/>
    <property type="match status" value="1"/>
</dbReference>
<evidence type="ECO:0000313" key="8">
    <source>
        <dbReference type="EMBL" id="CAE8624736.1"/>
    </source>
</evidence>
<protein>
    <recommendedName>
        <fullName evidence="7">RING-type domain-containing protein</fullName>
    </recommendedName>
</protein>
<feature type="compositionally biased region" description="Basic residues" evidence="6">
    <location>
        <begin position="586"/>
        <end position="601"/>
    </location>
</feature>
<dbReference type="InterPro" id="IPR013083">
    <property type="entry name" value="Znf_RING/FYVE/PHD"/>
</dbReference>
<feature type="region of interest" description="Disordered" evidence="6">
    <location>
        <begin position="518"/>
        <end position="622"/>
    </location>
</feature>
<dbReference type="Pfam" id="PF13639">
    <property type="entry name" value="zf-RING_2"/>
    <property type="match status" value="1"/>
</dbReference>
<dbReference type="InterPro" id="IPR027417">
    <property type="entry name" value="P-loop_NTPase"/>
</dbReference>
<dbReference type="CDD" id="cd18793">
    <property type="entry name" value="SF2_C_SNF"/>
    <property type="match status" value="1"/>
</dbReference>
<keyword evidence="2 5" id="KW-0863">Zinc-finger</keyword>
<dbReference type="GO" id="GO:0008270">
    <property type="term" value="F:zinc ion binding"/>
    <property type="evidence" value="ECO:0007669"/>
    <property type="project" value="UniProtKB-KW"/>
</dbReference>
<evidence type="ECO:0000313" key="9">
    <source>
        <dbReference type="Proteomes" id="UP000654075"/>
    </source>
</evidence>
<dbReference type="SUPFAM" id="SSF57850">
    <property type="entry name" value="RING/U-box"/>
    <property type="match status" value="1"/>
</dbReference>
<dbReference type="Gene3D" id="3.30.40.10">
    <property type="entry name" value="Zinc/RING finger domain, C3HC4 (zinc finger)"/>
    <property type="match status" value="1"/>
</dbReference>
<dbReference type="InterPro" id="IPR001650">
    <property type="entry name" value="Helicase_C-like"/>
</dbReference>
<feature type="compositionally biased region" description="Basic and acidic residues" evidence="6">
    <location>
        <begin position="1010"/>
        <end position="1024"/>
    </location>
</feature>
<proteinExistence type="predicted"/>
<feature type="compositionally biased region" description="Low complexity" evidence="6">
    <location>
        <begin position="1208"/>
        <end position="1222"/>
    </location>
</feature>
<keyword evidence="9" id="KW-1185">Reference proteome</keyword>
<evidence type="ECO:0000256" key="1">
    <source>
        <dbReference type="ARBA" id="ARBA00022723"/>
    </source>
</evidence>
<dbReference type="OrthoDB" id="429363at2759"/>
<dbReference type="InterPro" id="IPR049730">
    <property type="entry name" value="SNF2/RAD54-like_C"/>
</dbReference>
<evidence type="ECO:0000256" key="3">
    <source>
        <dbReference type="ARBA" id="ARBA00022801"/>
    </source>
</evidence>
<dbReference type="Pfam" id="PF00271">
    <property type="entry name" value="Helicase_C"/>
    <property type="match status" value="1"/>
</dbReference>
<keyword evidence="1" id="KW-0479">Metal-binding</keyword>
<feature type="region of interest" description="Disordered" evidence="6">
    <location>
        <begin position="912"/>
        <end position="936"/>
    </location>
</feature>
<feature type="compositionally biased region" description="Basic and acidic residues" evidence="6">
    <location>
        <begin position="920"/>
        <end position="933"/>
    </location>
</feature>
<dbReference type="SUPFAM" id="SSF52540">
    <property type="entry name" value="P-loop containing nucleoside triphosphate hydrolases"/>
    <property type="match status" value="1"/>
</dbReference>
<feature type="compositionally biased region" description="Basic and acidic residues" evidence="6">
    <location>
        <begin position="1251"/>
        <end position="1261"/>
    </location>
</feature>
<evidence type="ECO:0000259" key="7">
    <source>
        <dbReference type="PROSITE" id="PS50089"/>
    </source>
</evidence>
<feature type="region of interest" description="Disordered" evidence="6">
    <location>
        <begin position="1000"/>
        <end position="1024"/>
    </location>
</feature>
<gene>
    <name evidence="8" type="ORF">PGLA1383_LOCUS41841</name>
</gene>
<organism evidence="8 9">
    <name type="scientific">Polarella glacialis</name>
    <name type="common">Dinoflagellate</name>
    <dbReference type="NCBI Taxonomy" id="89957"/>
    <lineage>
        <taxon>Eukaryota</taxon>
        <taxon>Sar</taxon>
        <taxon>Alveolata</taxon>
        <taxon>Dinophyceae</taxon>
        <taxon>Suessiales</taxon>
        <taxon>Suessiaceae</taxon>
        <taxon>Polarella</taxon>
    </lineage>
</organism>
<evidence type="ECO:0000256" key="6">
    <source>
        <dbReference type="SAM" id="MobiDB-lite"/>
    </source>
</evidence>
<dbReference type="EMBL" id="CAJNNV010028477">
    <property type="protein sequence ID" value="CAE8624736.1"/>
    <property type="molecule type" value="Genomic_DNA"/>
</dbReference>
<feature type="region of interest" description="Disordered" evidence="6">
    <location>
        <begin position="1180"/>
        <end position="1222"/>
    </location>
</feature>
<dbReference type="InterPro" id="IPR017907">
    <property type="entry name" value="Znf_RING_CS"/>
</dbReference>
<evidence type="ECO:0000256" key="5">
    <source>
        <dbReference type="PROSITE-ProRule" id="PRU00175"/>
    </source>
</evidence>
<feature type="domain" description="RING-type" evidence="7">
    <location>
        <begin position="14"/>
        <end position="36"/>
    </location>
</feature>
<feature type="compositionally biased region" description="Gly residues" evidence="6">
    <location>
        <begin position="570"/>
        <end position="585"/>
    </location>
</feature>
<feature type="region of interest" description="Disordered" evidence="6">
    <location>
        <begin position="211"/>
        <end position="233"/>
    </location>
</feature>